<reference evidence="1" key="1">
    <citation type="journal article" date="2021" name="Proc. Natl. Acad. Sci. U.S.A.">
        <title>A Catalog of Tens of Thousands of Viruses from Human Metagenomes Reveals Hidden Associations with Chronic Diseases.</title>
        <authorList>
            <person name="Tisza M.J."/>
            <person name="Buck C.B."/>
        </authorList>
    </citation>
    <scope>NUCLEOTIDE SEQUENCE</scope>
    <source>
        <strain evidence="1">CttFh17</strain>
    </source>
</reference>
<dbReference type="EMBL" id="BK015176">
    <property type="protein sequence ID" value="DAD94532.1"/>
    <property type="molecule type" value="Genomic_DNA"/>
</dbReference>
<sequence>MGRMVKITGTNEIGDSNQLYKIGTKWFKNKEHYIKTLKSSNISYQTVLDLLESDKNCLFSDDVKTKIIKLLENEL</sequence>
<protein>
    <submittedName>
        <fullName evidence="1">Uncharacterized protein</fullName>
    </submittedName>
</protein>
<organism evidence="1">
    <name type="scientific">Siphoviridae sp. cttFh17</name>
    <dbReference type="NCBI Taxonomy" id="2826491"/>
    <lineage>
        <taxon>Viruses</taxon>
        <taxon>Duplodnaviria</taxon>
        <taxon>Heunggongvirae</taxon>
        <taxon>Uroviricota</taxon>
        <taxon>Caudoviricetes</taxon>
    </lineage>
</organism>
<proteinExistence type="predicted"/>
<evidence type="ECO:0000313" key="1">
    <source>
        <dbReference type="EMBL" id="DAD94532.1"/>
    </source>
</evidence>
<name>A0A8S5NJI1_9CAUD</name>
<accession>A0A8S5NJI1</accession>